<sequence length="115" mass="12667">MAHSSNSHHRWGLAIETYPKIYTRDAISAHFRTSLDGNAGWRLSAIATISDICKLGQTTQPNPIERISSGITLQGLKDVLELTRFPSDFTNFALPSLVEGSITLMSSLEPTPFSY</sequence>
<accession>A0A8H3E2C0</accession>
<proteinExistence type="predicted"/>
<dbReference type="AlphaFoldDB" id="A0A8H3E2C0"/>
<gene>
    <name evidence="1" type="ORF">RDB_LOCUS79115</name>
</gene>
<organism evidence="1 2">
    <name type="scientific">Rhizoctonia solani</name>
    <dbReference type="NCBI Taxonomy" id="456999"/>
    <lineage>
        <taxon>Eukaryota</taxon>
        <taxon>Fungi</taxon>
        <taxon>Dikarya</taxon>
        <taxon>Basidiomycota</taxon>
        <taxon>Agaricomycotina</taxon>
        <taxon>Agaricomycetes</taxon>
        <taxon>Cantharellales</taxon>
        <taxon>Ceratobasidiaceae</taxon>
        <taxon>Rhizoctonia</taxon>
    </lineage>
</organism>
<evidence type="ECO:0000313" key="1">
    <source>
        <dbReference type="EMBL" id="CAE7144653.1"/>
    </source>
</evidence>
<dbReference type="Proteomes" id="UP000663827">
    <property type="component" value="Unassembled WGS sequence"/>
</dbReference>
<dbReference type="EMBL" id="CAJNJQ010001609">
    <property type="protein sequence ID" value="CAE7144653.1"/>
    <property type="molecule type" value="Genomic_DNA"/>
</dbReference>
<feature type="non-terminal residue" evidence="1">
    <location>
        <position position="1"/>
    </location>
</feature>
<protein>
    <submittedName>
        <fullName evidence="1">Uncharacterized protein</fullName>
    </submittedName>
</protein>
<evidence type="ECO:0000313" key="2">
    <source>
        <dbReference type="Proteomes" id="UP000663827"/>
    </source>
</evidence>
<name>A0A8H3E2C0_9AGAM</name>
<comment type="caution">
    <text evidence="1">The sequence shown here is derived from an EMBL/GenBank/DDBJ whole genome shotgun (WGS) entry which is preliminary data.</text>
</comment>
<reference evidence="1" key="1">
    <citation type="submission" date="2021-01" db="EMBL/GenBank/DDBJ databases">
        <authorList>
            <person name="Kaushik A."/>
        </authorList>
    </citation>
    <scope>NUCLEOTIDE SEQUENCE</scope>
    <source>
        <strain evidence="1">AG5</strain>
    </source>
</reference>